<evidence type="ECO:0000259" key="3">
    <source>
        <dbReference type="Pfam" id="PF17761"/>
    </source>
</evidence>
<dbReference type="InterPro" id="IPR011856">
    <property type="entry name" value="tRNA_endonuc-like_dom_sf"/>
</dbReference>
<dbReference type="PANTHER" id="PTHR30547">
    <property type="entry name" value="UNCHARACTERIZED PROTEIN YHCG-RELATED"/>
    <property type="match status" value="1"/>
</dbReference>
<dbReference type="Pfam" id="PF17761">
    <property type="entry name" value="DUF1016_N"/>
    <property type="match status" value="1"/>
</dbReference>
<evidence type="ECO:0000313" key="4">
    <source>
        <dbReference type="EMBL" id="TCP18664.1"/>
    </source>
</evidence>
<protein>
    <submittedName>
        <fullName evidence="4">Putative nuclease of restriction endonuclease-like (RecB) superfamily</fullName>
    </submittedName>
</protein>
<dbReference type="GO" id="GO:0003676">
    <property type="term" value="F:nucleic acid binding"/>
    <property type="evidence" value="ECO:0007669"/>
    <property type="project" value="InterPro"/>
</dbReference>
<gene>
    <name evidence="4" type="ORF">EV674_10829</name>
</gene>
<feature type="domain" description="YhcG PDDEXK nuclease" evidence="2">
    <location>
        <begin position="182"/>
        <end position="332"/>
    </location>
</feature>
<dbReference type="Gene3D" id="3.40.1350.10">
    <property type="match status" value="1"/>
</dbReference>
<evidence type="ECO:0000259" key="2">
    <source>
        <dbReference type="Pfam" id="PF06250"/>
    </source>
</evidence>
<comment type="caution">
    <text evidence="4">The sequence shown here is derived from an EMBL/GenBank/DDBJ whole genome shotgun (WGS) entry which is preliminary data.</text>
</comment>
<keyword evidence="5" id="KW-1185">Reference proteome</keyword>
<dbReference type="Proteomes" id="UP000295182">
    <property type="component" value="Unassembled WGS sequence"/>
</dbReference>
<reference evidence="4 5" key="1">
    <citation type="submission" date="2019-03" db="EMBL/GenBank/DDBJ databases">
        <title>Genomic Encyclopedia of Type Strains, Phase IV (KMG-IV): sequencing the most valuable type-strain genomes for metagenomic binning, comparative biology and taxonomic classification.</title>
        <authorList>
            <person name="Goeker M."/>
        </authorList>
    </citation>
    <scope>NUCLEOTIDE SEQUENCE [LARGE SCALE GENOMIC DNA]</scope>
    <source>
        <strain evidence="4 5">DSM 1837</strain>
    </source>
</reference>
<dbReference type="EMBL" id="SLXH01000008">
    <property type="protein sequence ID" value="TCP18664.1"/>
    <property type="molecule type" value="Genomic_DNA"/>
</dbReference>
<dbReference type="PANTHER" id="PTHR30547:SF5">
    <property type="entry name" value="NUCLEASE YHCG-RELATED"/>
    <property type="match status" value="1"/>
</dbReference>
<evidence type="ECO:0000256" key="1">
    <source>
        <dbReference type="SAM" id="MobiDB-lite"/>
    </source>
</evidence>
<feature type="domain" description="YhcG N-terminal" evidence="3">
    <location>
        <begin position="18"/>
        <end position="153"/>
    </location>
</feature>
<dbReference type="RefSeq" id="WP_119012506.1">
    <property type="nucleotide sequence ID" value="NZ_QXNC01000006.1"/>
</dbReference>
<dbReference type="Pfam" id="PF06250">
    <property type="entry name" value="YhcG_C"/>
    <property type="match status" value="1"/>
</dbReference>
<dbReference type="OrthoDB" id="9801263at2"/>
<proteinExistence type="predicted"/>
<dbReference type="InterPro" id="IPR053148">
    <property type="entry name" value="PD-DEXK-like_domain"/>
</dbReference>
<feature type="region of interest" description="Disordered" evidence="1">
    <location>
        <begin position="346"/>
        <end position="373"/>
    </location>
</feature>
<accession>A0A4R2NC83</accession>
<keyword evidence="4" id="KW-0540">Nuclease</keyword>
<evidence type="ECO:0000313" key="5">
    <source>
        <dbReference type="Proteomes" id="UP000295182"/>
    </source>
</evidence>
<feature type="compositionally biased region" description="Basic residues" evidence="1">
    <location>
        <begin position="363"/>
        <end position="373"/>
    </location>
</feature>
<keyword evidence="4" id="KW-0378">Hydrolase</keyword>
<feature type="compositionally biased region" description="Polar residues" evidence="1">
    <location>
        <begin position="350"/>
        <end position="359"/>
    </location>
</feature>
<name>A0A4R2NC83_9BURK</name>
<sequence length="373" mass="43014">MAKKTESALASNALLAELRGLIDTARQHVAQTANATLTMLYWRIGLRIGVELLQKERAPYGQEIVSAVSRELTLAYGKGFTDRNLWHMKRFAEVFPDEQMVSTLSAVLSWTHFRQLIYLERPLQREFYAEMCRIERWSTRTLEQKIGGMLYERTAISKKPEAVVEMEIAKLREQDQISADLVFRDPYLLDFLGLQGAYSERDLESAILADMERFLLEMGDGFCFVARQKRLVIGADDFYIDLLFYHRKLRRLVAIELKLERFQAAHKGQMELYLRWLNRHERQPGEEEPIGLILCASINREEVEVLQLDGSSIRVAEYLTELPQREALRSRLHHAIAVARERAAPVALSRPTTATQPTNAVPKPRRRKKEGNA</sequence>
<keyword evidence="4" id="KW-0255">Endonuclease</keyword>
<dbReference type="GO" id="GO:0004519">
    <property type="term" value="F:endonuclease activity"/>
    <property type="evidence" value="ECO:0007669"/>
    <property type="project" value="UniProtKB-KW"/>
</dbReference>
<organism evidence="4 5">
    <name type="scientific">Simplicispira metamorpha</name>
    <dbReference type="NCBI Taxonomy" id="80881"/>
    <lineage>
        <taxon>Bacteria</taxon>
        <taxon>Pseudomonadati</taxon>
        <taxon>Pseudomonadota</taxon>
        <taxon>Betaproteobacteria</taxon>
        <taxon>Burkholderiales</taxon>
        <taxon>Comamonadaceae</taxon>
        <taxon>Simplicispira</taxon>
    </lineage>
</organism>
<dbReference type="InterPro" id="IPR041527">
    <property type="entry name" value="YhcG_N"/>
</dbReference>
<dbReference type="AlphaFoldDB" id="A0A4R2NC83"/>
<dbReference type="InterPro" id="IPR009362">
    <property type="entry name" value="YhcG_C"/>
</dbReference>